<evidence type="ECO:0000313" key="1">
    <source>
        <dbReference type="EMBL" id="ETE65523.1"/>
    </source>
</evidence>
<organism evidence="1 2">
    <name type="scientific">Ophiophagus hannah</name>
    <name type="common">King cobra</name>
    <name type="synonym">Naja hannah</name>
    <dbReference type="NCBI Taxonomy" id="8665"/>
    <lineage>
        <taxon>Eukaryota</taxon>
        <taxon>Metazoa</taxon>
        <taxon>Chordata</taxon>
        <taxon>Craniata</taxon>
        <taxon>Vertebrata</taxon>
        <taxon>Euteleostomi</taxon>
        <taxon>Lepidosauria</taxon>
        <taxon>Squamata</taxon>
        <taxon>Bifurcata</taxon>
        <taxon>Unidentata</taxon>
        <taxon>Episquamata</taxon>
        <taxon>Toxicofera</taxon>
        <taxon>Serpentes</taxon>
        <taxon>Colubroidea</taxon>
        <taxon>Elapidae</taxon>
        <taxon>Elapinae</taxon>
        <taxon>Ophiophagus</taxon>
    </lineage>
</organism>
<accession>V8NV28</accession>
<proteinExistence type="predicted"/>
<comment type="caution">
    <text evidence="1">The sequence shown here is derived from an EMBL/GenBank/DDBJ whole genome shotgun (WGS) entry which is preliminary data.</text>
</comment>
<dbReference type="EMBL" id="AZIM01001860">
    <property type="protein sequence ID" value="ETE65523.1"/>
    <property type="molecule type" value="Genomic_DNA"/>
</dbReference>
<gene>
    <name evidence="1" type="ORF">L345_08702</name>
</gene>
<reference evidence="1 2" key="1">
    <citation type="journal article" date="2013" name="Proc. Natl. Acad. Sci. U.S.A.">
        <title>The king cobra genome reveals dynamic gene evolution and adaptation in the snake venom system.</title>
        <authorList>
            <person name="Vonk F.J."/>
            <person name="Casewell N.R."/>
            <person name="Henkel C.V."/>
            <person name="Heimberg A.M."/>
            <person name="Jansen H.J."/>
            <person name="McCleary R.J."/>
            <person name="Kerkkamp H.M."/>
            <person name="Vos R.A."/>
            <person name="Guerreiro I."/>
            <person name="Calvete J.J."/>
            <person name="Wuster W."/>
            <person name="Woods A.E."/>
            <person name="Logan J.M."/>
            <person name="Harrison R.A."/>
            <person name="Castoe T.A."/>
            <person name="de Koning A.P."/>
            <person name="Pollock D.D."/>
            <person name="Yandell M."/>
            <person name="Calderon D."/>
            <person name="Renjifo C."/>
            <person name="Currier R.B."/>
            <person name="Salgado D."/>
            <person name="Pla D."/>
            <person name="Sanz L."/>
            <person name="Hyder A.S."/>
            <person name="Ribeiro J.M."/>
            <person name="Arntzen J.W."/>
            <person name="van den Thillart G.E."/>
            <person name="Boetzer M."/>
            <person name="Pirovano W."/>
            <person name="Dirks R.P."/>
            <person name="Spaink H.P."/>
            <person name="Duboule D."/>
            <person name="McGlinn E."/>
            <person name="Kini R.M."/>
            <person name="Richardson M.K."/>
        </authorList>
    </citation>
    <scope>NUCLEOTIDE SEQUENCE</scope>
    <source>
        <tissue evidence="1">Blood</tissue>
    </source>
</reference>
<dbReference type="AlphaFoldDB" id="V8NV28"/>
<feature type="non-terminal residue" evidence="1">
    <location>
        <position position="1"/>
    </location>
</feature>
<protein>
    <submittedName>
        <fullName evidence="1">Uncharacterized protein</fullName>
    </submittedName>
</protein>
<dbReference type="Proteomes" id="UP000018936">
    <property type="component" value="Unassembled WGS sequence"/>
</dbReference>
<keyword evidence="2" id="KW-1185">Reference proteome</keyword>
<sequence>MPPSATGAGLIVFLAENMLDHFDTLFFFQKELCRSEFSLENIEMSCTVKSCKALQLVPVTLTYKKTTQFIYSMFTNRKFCVIMGNNISNEKILNNSLLQGFLLALLLFNLCIQQPYTYLPGINHIDLSINMTSISNKPVDLKTHEERSGLQVQKILSEWGQRENEPWRISSFLQKLLKRRQEKRRLAMRSKAVHLLGLMQGGLADRGERTVISTKGEQGKLAKLSLRRGKNLRYVYMPN</sequence>
<evidence type="ECO:0000313" key="2">
    <source>
        <dbReference type="Proteomes" id="UP000018936"/>
    </source>
</evidence>
<name>V8NV28_OPHHA</name>